<evidence type="ECO:0000256" key="8">
    <source>
        <dbReference type="RuleBase" id="RU365068"/>
    </source>
</evidence>
<dbReference type="EC" id="3.6.4.13" evidence="8"/>
<dbReference type="Pfam" id="PF00271">
    <property type="entry name" value="Helicase_C"/>
    <property type="match status" value="1"/>
</dbReference>
<dbReference type="SMART" id="SM00487">
    <property type="entry name" value="DEXDc"/>
    <property type="match status" value="1"/>
</dbReference>
<dbReference type="InterPro" id="IPR027417">
    <property type="entry name" value="P-loop_NTPase"/>
</dbReference>
<accession>A0A8T0D468</accession>
<dbReference type="PROSITE" id="PS51192">
    <property type="entry name" value="HELICASE_ATP_BIND_1"/>
    <property type="match status" value="1"/>
</dbReference>
<gene>
    <name evidence="13" type="ORF">P879_07539</name>
</gene>
<keyword evidence="14" id="KW-1185">Reference proteome</keyword>
<dbReference type="Pfam" id="PF00270">
    <property type="entry name" value="DEAD"/>
    <property type="match status" value="1"/>
</dbReference>
<evidence type="ECO:0000256" key="7">
    <source>
        <dbReference type="RuleBase" id="RU000492"/>
    </source>
</evidence>
<dbReference type="GO" id="GO:0003723">
    <property type="term" value="F:RNA binding"/>
    <property type="evidence" value="ECO:0007669"/>
    <property type="project" value="UniProtKB-UniRule"/>
</dbReference>
<feature type="compositionally biased region" description="Polar residues" evidence="9">
    <location>
        <begin position="79"/>
        <end position="93"/>
    </location>
</feature>
<keyword evidence="5 8" id="KW-0694">RNA-binding</keyword>
<evidence type="ECO:0000256" key="9">
    <source>
        <dbReference type="SAM" id="MobiDB-lite"/>
    </source>
</evidence>
<feature type="domain" description="Helicase ATP-binding" evidence="10">
    <location>
        <begin position="34"/>
        <end position="344"/>
    </location>
</feature>
<keyword evidence="1 7" id="KW-0547">Nucleotide-binding</keyword>
<dbReference type="AlphaFoldDB" id="A0A8T0D468"/>
<evidence type="ECO:0000259" key="11">
    <source>
        <dbReference type="PROSITE" id="PS51194"/>
    </source>
</evidence>
<feature type="short sequence motif" description="Q motif" evidence="6">
    <location>
        <begin position="2"/>
        <end position="30"/>
    </location>
</feature>
<keyword evidence="3 7" id="KW-0347">Helicase</keyword>
<dbReference type="InterPro" id="IPR014001">
    <property type="entry name" value="Helicase_ATP-bd"/>
</dbReference>
<dbReference type="EMBL" id="JTDF01021500">
    <property type="protein sequence ID" value="KAF8561764.1"/>
    <property type="molecule type" value="Genomic_DNA"/>
</dbReference>
<name>A0A8T0D468_9TREM</name>
<sequence length="730" mass="81253">MDIWQELYVPEDIIAALSKANFTDPTPIQSRVLPSAIRDCADILGAAPTGSGKTLAYGVPLLIRVRDLQLAERIGTDAAYTTENSGSTDQFMTPSLPEKPSEPIDTSFKKPRKRKKLSESELSRNVYTNLALVEELDEETGAVRCVHSLLNNQYTKALNFKVSCEAGATDRSPSSCRSHYHRVYGLVLLPTRELALQVCQHLRLLSEFMEPRPRIEAIVGGISIQKQNRLLSYHPEILVATPGRLWHFIQQEEPHVLTVRNANILVVDEADKLVEANHFEELRQLFSWLNEFLVDTQSAEDAITLPQPSSRSATKRRQTLVFSATLTFVHHGAMKPGLGAKHRKRSVPGRDTMTKSLKLVALRQLLGLNPRAKVYDLSTIAQPNGVVDASCMTAPLTPTGLHEMRLLCPDQPSKDVRLFWFLAFRRHVPVEGKPIEVSNQRSLIFVNSKTGVRRLAGVLRQLVMANAFNVSGKHFGAQRINVLHADMIQKQRLRALERFQSDPNGILLASDVAARGLDLAITMDSTDPANSGVAWVIHFEVPHTAELYIHRSGRTARAHRTGNSVLFICPNEMPLWRRLASSLKRTDFDLPDLPIEPTHFQLVACERIVQLAKQLDLAEHSVKRRAANEVWFTRAARDADIELDSDLELNKDDKGHPVSIVGRIFANPTAYMVNHPRAQRCASPTIPDVATVDSPSKSNVMPPEKTTAGHIEGVVAPTTRLAARPPSYPV</sequence>
<evidence type="ECO:0000313" key="13">
    <source>
        <dbReference type="EMBL" id="KAF8561764.1"/>
    </source>
</evidence>
<evidence type="ECO:0000256" key="4">
    <source>
        <dbReference type="ARBA" id="ARBA00022840"/>
    </source>
</evidence>
<organism evidence="13 14">
    <name type="scientific">Paragonimus westermani</name>
    <dbReference type="NCBI Taxonomy" id="34504"/>
    <lineage>
        <taxon>Eukaryota</taxon>
        <taxon>Metazoa</taxon>
        <taxon>Spiralia</taxon>
        <taxon>Lophotrochozoa</taxon>
        <taxon>Platyhelminthes</taxon>
        <taxon>Trematoda</taxon>
        <taxon>Digenea</taxon>
        <taxon>Plagiorchiida</taxon>
        <taxon>Troglotremata</taxon>
        <taxon>Troglotrematidae</taxon>
        <taxon>Paragonimus</taxon>
    </lineage>
</organism>
<dbReference type="Gene3D" id="3.40.50.300">
    <property type="entry name" value="P-loop containing nucleotide triphosphate hydrolases"/>
    <property type="match status" value="2"/>
</dbReference>
<keyword evidence="4 7" id="KW-0067">ATP-binding</keyword>
<proteinExistence type="inferred from homology"/>
<dbReference type="CDD" id="cd18787">
    <property type="entry name" value="SF2_C_DEAD"/>
    <property type="match status" value="1"/>
</dbReference>
<evidence type="ECO:0000256" key="5">
    <source>
        <dbReference type="ARBA" id="ARBA00022884"/>
    </source>
</evidence>
<evidence type="ECO:0000256" key="6">
    <source>
        <dbReference type="PROSITE-ProRule" id="PRU00552"/>
    </source>
</evidence>
<dbReference type="InterPro" id="IPR011545">
    <property type="entry name" value="DEAD/DEAH_box_helicase_dom"/>
</dbReference>
<keyword evidence="2 7" id="KW-0378">Hydrolase</keyword>
<dbReference type="InterPro" id="IPR001650">
    <property type="entry name" value="Helicase_C-like"/>
</dbReference>
<reference evidence="13 14" key="1">
    <citation type="submission" date="2019-07" db="EMBL/GenBank/DDBJ databases">
        <title>Annotation for the trematode Paragonimus westermani.</title>
        <authorList>
            <person name="Choi Y.-J."/>
        </authorList>
    </citation>
    <scope>NUCLEOTIDE SEQUENCE [LARGE SCALE GENOMIC DNA]</scope>
    <source>
        <strain evidence="13">180907_Pwestermani</strain>
    </source>
</reference>
<dbReference type="PANTHER" id="PTHR24031">
    <property type="entry name" value="RNA HELICASE"/>
    <property type="match status" value="1"/>
</dbReference>
<feature type="region of interest" description="Disordered" evidence="9">
    <location>
        <begin position="79"/>
        <end position="116"/>
    </location>
</feature>
<evidence type="ECO:0000256" key="3">
    <source>
        <dbReference type="ARBA" id="ARBA00022806"/>
    </source>
</evidence>
<dbReference type="OrthoDB" id="4310724at2759"/>
<comment type="similarity">
    <text evidence="7">Belongs to the DEAD box helicase family.</text>
</comment>
<evidence type="ECO:0000256" key="2">
    <source>
        <dbReference type="ARBA" id="ARBA00022801"/>
    </source>
</evidence>
<dbReference type="Proteomes" id="UP000699462">
    <property type="component" value="Unassembled WGS sequence"/>
</dbReference>
<evidence type="ECO:0000259" key="12">
    <source>
        <dbReference type="PROSITE" id="PS51195"/>
    </source>
</evidence>
<feature type="domain" description="Helicase C-terminal" evidence="11">
    <location>
        <begin position="429"/>
        <end position="601"/>
    </location>
</feature>
<dbReference type="SUPFAM" id="SSF52540">
    <property type="entry name" value="P-loop containing nucleoside triphosphate hydrolases"/>
    <property type="match status" value="2"/>
</dbReference>
<comment type="function">
    <text evidence="8">RNA helicase.</text>
</comment>
<comment type="caution">
    <text evidence="13">The sequence shown here is derived from an EMBL/GenBank/DDBJ whole genome shotgun (WGS) entry which is preliminary data.</text>
</comment>
<dbReference type="GO" id="GO:0016787">
    <property type="term" value="F:hydrolase activity"/>
    <property type="evidence" value="ECO:0007669"/>
    <property type="project" value="UniProtKB-KW"/>
</dbReference>
<feature type="domain" description="DEAD-box RNA helicase Q" evidence="12">
    <location>
        <begin position="2"/>
        <end position="30"/>
    </location>
</feature>
<evidence type="ECO:0000313" key="14">
    <source>
        <dbReference type="Proteomes" id="UP000699462"/>
    </source>
</evidence>
<comment type="domain">
    <text evidence="8">The Q motif is unique to and characteristic of the DEAD box family of RNA helicases and controls ATP binding and hydrolysis.</text>
</comment>
<dbReference type="PROSITE" id="PS51195">
    <property type="entry name" value="Q_MOTIF"/>
    <property type="match status" value="1"/>
</dbReference>
<dbReference type="PROSITE" id="PS00039">
    <property type="entry name" value="DEAD_ATP_HELICASE"/>
    <property type="match status" value="1"/>
</dbReference>
<dbReference type="GO" id="GO:0003724">
    <property type="term" value="F:RNA helicase activity"/>
    <property type="evidence" value="ECO:0007669"/>
    <property type="project" value="UniProtKB-EC"/>
</dbReference>
<protein>
    <recommendedName>
        <fullName evidence="8">ATP-dependent RNA helicase</fullName>
        <ecNumber evidence="8">3.6.4.13</ecNumber>
    </recommendedName>
</protein>
<evidence type="ECO:0000256" key="1">
    <source>
        <dbReference type="ARBA" id="ARBA00022741"/>
    </source>
</evidence>
<dbReference type="InterPro" id="IPR000629">
    <property type="entry name" value="RNA-helicase_DEAD-box_CS"/>
</dbReference>
<dbReference type="InterPro" id="IPR014014">
    <property type="entry name" value="RNA_helicase_DEAD_Q_motif"/>
</dbReference>
<evidence type="ECO:0000259" key="10">
    <source>
        <dbReference type="PROSITE" id="PS51192"/>
    </source>
</evidence>
<comment type="catalytic activity">
    <reaction evidence="8">
        <text>ATP + H2O = ADP + phosphate + H(+)</text>
        <dbReference type="Rhea" id="RHEA:13065"/>
        <dbReference type="ChEBI" id="CHEBI:15377"/>
        <dbReference type="ChEBI" id="CHEBI:15378"/>
        <dbReference type="ChEBI" id="CHEBI:30616"/>
        <dbReference type="ChEBI" id="CHEBI:43474"/>
        <dbReference type="ChEBI" id="CHEBI:456216"/>
        <dbReference type="EC" id="3.6.4.13"/>
    </reaction>
</comment>
<dbReference type="GO" id="GO:0005524">
    <property type="term" value="F:ATP binding"/>
    <property type="evidence" value="ECO:0007669"/>
    <property type="project" value="UniProtKB-UniRule"/>
</dbReference>
<dbReference type="SMART" id="SM00490">
    <property type="entry name" value="HELICc"/>
    <property type="match status" value="1"/>
</dbReference>
<dbReference type="PROSITE" id="PS51194">
    <property type="entry name" value="HELICASE_CTER"/>
    <property type="match status" value="1"/>
</dbReference>